<evidence type="ECO:0000313" key="3">
    <source>
        <dbReference type="EMBL" id="RTR02931.1"/>
    </source>
</evidence>
<feature type="domain" description="HPP transmembrane region" evidence="2">
    <location>
        <begin position="18"/>
        <end position="172"/>
    </location>
</feature>
<evidence type="ECO:0000256" key="1">
    <source>
        <dbReference type="SAM" id="Phobius"/>
    </source>
</evidence>
<dbReference type="Pfam" id="PF04982">
    <property type="entry name" value="TM_HPP"/>
    <property type="match status" value="1"/>
</dbReference>
<dbReference type="InterPro" id="IPR058581">
    <property type="entry name" value="TM_HPP"/>
</dbReference>
<feature type="transmembrane region" description="Helical" evidence="1">
    <location>
        <begin position="85"/>
        <end position="111"/>
    </location>
</feature>
<name>A0A3S0R158_9GAMM</name>
<evidence type="ECO:0000313" key="4">
    <source>
        <dbReference type="Proteomes" id="UP000267400"/>
    </source>
</evidence>
<reference evidence="3 4" key="1">
    <citation type="submission" date="2018-12" db="EMBL/GenBank/DDBJ databases">
        <authorList>
            <person name="Yu L."/>
        </authorList>
    </citation>
    <scope>NUCLEOTIDE SEQUENCE [LARGE SCALE GENOMIC DNA]</scope>
    <source>
        <strain evidence="3 4">11S</strain>
    </source>
</reference>
<feature type="transmembrane region" description="Helical" evidence="1">
    <location>
        <begin position="148"/>
        <end position="166"/>
    </location>
</feature>
<sequence length="175" mass="18792">MKTYFAKMRGTRTRRGTVDWRDASWSWLGAFTGMSAVTFLGDHWLSQQLLIVGSFGATSVLIYAAPESPFAQPRNVLFGSLLSALLGVACFQLLGATALAVVLAVSLAVLVMQLTHTVHPPGAAAALIAVIGGPDIHALGWWFPLIPVGLGCAVMVLVAILVNNLARHRRYPLQW</sequence>
<accession>A0A3S0R158</accession>
<feature type="transmembrane region" description="Helical" evidence="1">
    <location>
        <begin position="48"/>
        <end position="65"/>
    </location>
</feature>
<organism evidence="3 4">
    <name type="scientific">Halomonas nitroreducens</name>
    <dbReference type="NCBI Taxonomy" id="447425"/>
    <lineage>
        <taxon>Bacteria</taxon>
        <taxon>Pseudomonadati</taxon>
        <taxon>Pseudomonadota</taxon>
        <taxon>Gammaproteobacteria</taxon>
        <taxon>Oceanospirillales</taxon>
        <taxon>Halomonadaceae</taxon>
        <taxon>Halomonas</taxon>
    </lineage>
</organism>
<dbReference type="AlphaFoldDB" id="A0A3S0R158"/>
<keyword evidence="1" id="KW-0472">Membrane</keyword>
<comment type="caution">
    <text evidence="3">The sequence shown here is derived from an EMBL/GenBank/DDBJ whole genome shotgun (WGS) entry which is preliminary data.</text>
</comment>
<protein>
    <submittedName>
        <fullName evidence="3">HPP family protein</fullName>
    </submittedName>
</protein>
<dbReference type="OrthoDB" id="9811720at2"/>
<dbReference type="PANTHER" id="PTHR33741">
    <property type="entry name" value="TRANSMEMBRANE PROTEIN DDB_G0269096-RELATED"/>
    <property type="match status" value="1"/>
</dbReference>
<dbReference type="InterPro" id="IPR007065">
    <property type="entry name" value="HPP"/>
</dbReference>
<dbReference type="EMBL" id="RXNS01000010">
    <property type="protein sequence ID" value="RTR02931.1"/>
    <property type="molecule type" value="Genomic_DNA"/>
</dbReference>
<keyword evidence="1" id="KW-0812">Transmembrane</keyword>
<evidence type="ECO:0000259" key="2">
    <source>
        <dbReference type="Pfam" id="PF04982"/>
    </source>
</evidence>
<dbReference type="Proteomes" id="UP000267400">
    <property type="component" value="Unassembled WGS sequence"/>
</dbReference>
<dbReference type="PANTHER" id="PTHR33741:SF5">
    <property type="entry name" value="TRANSMEMBRANE PROTEIN DDB_G0269096-RELATED"/>
    <property type="match status" value="1"/>
</dbReference>
<feature type="transmembrane region" description="Helical" evidence="1">
    <location>
        <begin position="24"/>
        <end position="41"/>
    </location>
</feature>
<proteinExistence type="predicted"/>
<keyword evidence="4" id="KW-1185">Reference proteome</keyword>
<keyword evidence="1" id="KW-1133">Transmembrane helix</keyword>
<dbReference type="RefSeq" id="WP_126484236.1">
    <property type="nucleotide sequence ID" value="NZ_RXNS01000010.1"/>
</dbReference>
<gene>
    <name evidence="3" type="ORF">EKG36_11605</name>
</gene>